<comment type="caution">
    <text evidence="2">The sequence shown here is derived from an EMBL/GenBank/DDBJ whole genome shotgun (WGS) entry which is preliminary data.</text>
</comment>
<evidence type="ECO:0000313" key="2">
    <source>
        <dbReference type="EMBL" id="KAJ4458499.1"/>
    </source>
</evidence>
<feature type="region of interest" description="Disordered" evidence="1">
    <location>
        <begin position="143"/>
        <end position="182"/>
    </location>
</feature>
<gene>
    <name evidence="2" type="ORF">PAPYR_5687</name>
</gene>
<feature type="region of interest" description="Disordered" evidence="1">
    <location>
        <begin position="236"/>
        <end position="362"/>
    </location>
</feature>
<feature type="compositionally biased region" description="Pro residues" evidence="1">
    <location>
        <begin position="315"/>
        <end position="324"/>
    </location>
</feature>
<dbReference type="InterPro" id="IPR011990">
    <property type="entry name" value="TPR-like_helical_dom_sf"/>
</dbReference>
<protein>
    <submittedName>
        <fullName evidence="2">Chs5-Arf1p-binding protein BUD7/BCH1</fullName>
    </submittedName>
</protein>
<dbReference type="Gene3D" id="1.25.40.10">
    <property type="entry name" value="Tetratricopeptide repeat domain"/>
    <property type="match status" value="3"/>
</dbReference>
<name>A0ABQ8UGX9_9EUKA</name>
<dbReference type="SUPFAM" id="SSF48452">
    <property type="entry name" value="TPR-like"/>
    <property type="match status" value="1"/>
</dbReference>
<organism evidence="2 3">
    <name type="scientific">Paratrimastix pyriformis</name>
    <dbReference type="NCBI Taxonomy" id="342808"/>
    <lineage>
        <taxon>Eukaryota</taxon>
        <taxon>Metamonada</taxon>
        <taxon>Preaxostyla</taxon>
        <taxon>Paratrimastigidae</taxon>
        <taxon>Paratrimastix</taxon>
    </lineage>
</organism>
<feature type="compositionally biased region" description="Low complexity" evidence="1">
    <location>
        <begin position="164"/>
        <end position="175"/>
    </location>
</feature>
<accession>A0ABQ8UGX9</accession>
<reference evidence="2" key="1">
    <citation type="journal article" date="2022" name="bioRxiv">
        <title>Genomics of Preaxostyla Flagellates Illuminates Evolutionary Transitions and the Path Towards Mitochondrial Loss.</title>
        <authorList>
            <person name="Novak L.V.F."/>
            <person name="Treitli S.C."/>
            <person name="Pyrih J."/>
            <person name="Halakuc P."/>
            <person name="Pipaliya S.V."/>
            <person name="Vacek V."/>
            <person name="Brzon O."/>
            <person name="Soukal P."/>
            <person name="Eme L."/>
            <person name="Dacks J.B."/>
            <person name="Karnkowska A."/>
            <person name="Elias M."/>
            <person name="Hampl V."/>
        </authorList>
    </citation>
    <scope>NUCLEOTIDE SEQUENCE</scope>
    <source>
        <strain evidence="2">RCP-MX</strain>
    </source>
</reference>
<feature type="region of interest" description="Disordered" evidence="1">
    <location>
        <begin position="984"/>
        <end position="1087"/>
    </location>
</feature>
<dbReference type="PANTHER" id="PTHR31975">
    <property type="entry name" value="BUD SITE SELECTION PROTEIN 7-RELATED"/>
    <property type="match status" value="1"/>
</dbReference>
<dbReference type="EMBL" id="JAPMOS010000028">
    <property type="protein sequence ID" value="KAJ4458499.1"/>
    <property type="molecule type" value="Genomic_DNA"/>
</dbReference>
<keyword evidence="3" id="KW-1185">Reference proteome</keyword>
<feature type="region of interest" description="Disordered" evidence="1">
    <location>
        <begin position="921"/>
        <end position="944"/>
    </location>
</feature>
<dbReference type="Pfam" id="PF09295">
    <property type="entry name" value="ChAPs"/>
    <property type="match status" value="2"/>
</dbReference>
<feature type="compositionally biased region" description="Low complexity" evidence="1">
    <location>
        <begin position="931"/>
        <end position="944"/>
    </location>
</feature>
<dbReference type="Proteomes" id="UP001141327">
    <property type="component" value="Unassembled WGS sequence"/>
</dbReference>
<sequence>MSSHTNQLKHTAEFIDTHLGEALAARTAQLPHTIGLGPPDMVYFIRQSSGLFTITQEKKQGSFHYVSGVDCASPAAVAVYFQKCINAQEASSLGGMKKCEISEGIFCVYDAFSRSDIRVRLCIPGGLSVTVVAPRAAPLPVPPRSLIPPPPQAPSPSSAPAPGAPGAAPVGGPQPTATDAGSMPPATCECFALPDTHPNAARLWTDASFSSVLRSLQAVQSLAHLFPDELPHPLPLTLRMSPTPSTPAPTPVPVQAYPSEVPMSTEGHAAPPPSPVTAPPAGPAPEEAHIEEAVSVSSPHQLQDPAADAQLSPELPTPPPPPSSHPHSPEPAQAAPPPPLPPQAATVDEAHPTQQQQQREALQAQLRAIEAQLRQLDADSGIPGPATPTAPATPATPVTQAATPPRVTPALAVSVGSGPQPLPSRWFCTSFLEAPTPNLAVARAHVLRASVICNPVPLLSGEAALLRTLADGFEQGLRLGSEDTVGPARDAANNRLTTTVYRYFADQCRFAQAIDFFTALAARYPAHRSALMCPLGAAWACLGRTESALALVTEGLQELTDHQSLLLAQGRLLYARARALGNAGIQALPPPPQPPSWPTYMGQPHLGSRVLQERTTVSHPDLDRAVAVAQHACRAHPRSASPWLLLARTLIAQGKFELALLTLNGTPMPDAVHSMPPMASSPRVTRTPFALDGAEASDRALEETLMNMDIDERIASTAKDRAPLGAPPTPRTAEEAAAANATHEVASLTLTLPAASLRGHRKEAYGRGGARTALPLLCASPTMPVSSPTSRAGAADLLVQMTLLMGWEELLRLRSELFLMQQDVKDASAPAEAQPEGTANPPKKRISSAWLDALFHALFLDLKAFGVWADEAHQQSVWLTTPRASAVGPAPNSVAVPEGHSAATATATAIVTTAPTTTAVTSAAPAPPVVPGSAPSAEASPPLATAAATNATVTVTSPSESPAPESAAPEVPALAPANISVPAAEAGDTSAPDLVSAPRDGASPCPPLSPLATATPEPPAAPEAPKSEGPAPEAPAPAPSEAPSQVATPEGQHMEPKPQPPQEPPQQPAAAPQPDPQPAPAQPPVPVPAPVPVPVPVPMPAPGPVVPNTQAVSSVALPAPPPAVTREYSALVWRRRAALAERMQRISAAEHAYRRALFIDAYTNTYAAPVPSVSPPLPLLPNSGTPLAASCWMGLLRLYGAVGCLPQVRDRTSCWAALPAGAALPPAWSSPPLVSSLPQRQALECCLGLLRFVPLPVRGRSLRATPDSPRGMLSSLADRLRGSHAPLLPDPADSSEIVLAAEQMPGCVAVPLCSLVHRFGLQAVRSASEKALQFPGVVAPHAVTLLSQFYLRCVTWHVSGFDR</sequence>
<feature type="region of interest" description="Disordered" evidence="1">
    <location>
        <begin position="378"/>
        <end position="403"/>
    </location>
</feature>
<dbReference type="PANTHER" id="PTHR31975:SF1">
    <property type="entry name" value="BUD SITE SELECTION PROTEIN 7-RELATED"/>
    <property type="match status" value="1"/>
</dbReference>
<feature type="compositionally biased region" description="Pro residues" evidence="1">
    <location>
        <begin position="270"/>
        <end position="283"/>
    </location>
</feature>
<feature type="region of interest" description="Disordered" evidence="1">
    <location>
        <begin position="951"/>
        <end position="970"/>
    </location>
</feature>
<feature type="compositionally biased region" description="Low complexity" evidence="1">
    <location>
        <begin position="383"/>
        <end position="403"/>
    </location>
</feature>
<evidence type="ECO:0000256" key="1">
    <source>
        <dbReference type="SAM" id="MobiDB-lite"/>
    </source>
</evidence>
<proteinExistence type="predicted"/>
<dbReference type="InterPro" id="IPR015374">
    <property type="entry name" value="ChAPs"/>
</dbReference>
<evidence type="ECO:0000313" key="3">
    <source>
        <dbReference type="Proteomes" id="UP001141327"/>
    </source>
</evidence>
<feature type="compositionally biased region" description="Pro residues" evidence="1">
    <location>
        <begin position="143"/>
        <end position="163"/>
    </location>
</feature>
<feature type="compositionally biased region" description="Pro residues" evidence="1">
    <location>
        <begin position="1057"/>
        <end position="1087"/>
    </location>
</feature>